<reference evidence="2 3" key="1">
    <citation type="journal article" date="2014" name="Int. J. Syst. Evol. Microbiol.">
        <title>Complete genome sequence of Corynebacterium casei LMG S-19264T (=DSM 44701T), isolated from a smear-ripened cheese.</title>
        <authorList>
            <consortium name="US DOE Joint Genome Institute (JGI-PGF)"/>
            <person name="Walter F."/>
            <person name="Albersmeier A."/>
            <person name="Kalinowski J."/>
            <person name="Ruckert C."/>
        </authorList>
    </citation>
    <scope>NUCLEOTIDE SEQUENCE [LARGE SCALE GENOMIC DNA]</scope>
    <source>
        <strain evidence="2 3">CGMCC 4.7111</strain>
    </source>
</reference>
<name>A0A917YAF8_9ACTN</name>
<gene>
    <name evidence="2" type="ORF">GCM10011579_057940</name>
</gene>
<organism evidence="2 3">
    <name type="scientific">Streptomyces albiflavescens</name>
    <dbReference type="NCBI Taxonomy" id="1623582"/>
    <lineage>
        <taxon>Bacteria</taxon>
        <taxon>Bacillati</taxon>
        <taxon>Actinomycetota</taxon>
        <taxon>Actinomycetes</taxon>
        <taxon>Kitasatosporales</taxon>
        <taxon>Streptomycetaceae</taxon>
        <taxon>Streptomyces</taxon>
    </lineage>
</organism>
<feature type="region of interest" description="Disordered" evidence="1">
    <location>
        <begin position="22"/>
        <end position="76"/>
    </location>
</feature>
<dbReference type="AlphaFoldDB" id="A0A917YAF8"/>
<protein>
    <submittedName>
        <fullName evidence="2">Uncharacterized protein</fullName>
    </submittedName>
</protein>
<evidence type="ECO:0000256" key="1">
    <source>
        <dbReference type="SAM" id="MobiDB-lite"/>
    </source>
</evidence>
<accession>A0A917YAF8</accession>
<sequence length="76" mass="8107">MVHQKLLRPGAVVRADFALHSRQDKVSRQAHQALRGDDRSAVSRGVSPCAPAAHTVPPDRADIHGGPRRAPLVSSA</sequence>
<dbReference type="EMBL" id="BMMM01000011">
    <property type="protein sequence ID" value="GGN76632.1"/>
    <property type="molecule type" value="Genomic_DNA"/>
</dbReference>
<proteinExistence type="predicted"/>
<comment type="caution">
    <text evidence="2">The sequence shown here is derived from an EMBL/GenBank/DDBJ whole genome shotgun (WGS) entry which is preliminary data.</text>
</comment>
<evidence type="ECO:0000313" key="2">
    <source>
        <dbReference type="EMBL" id="GGN76632.1"/>
    </source>
</evidence>
<keyword evidence="3" id="KW-1185">Reference proteome</keyword>
<dbReference type="Proteomes" id="UP000600365">
    <property type="component" value="Unassembled WGS sequence"/>
</dbReference>
<evidence type="ECO:0000313" key="3">
    <source>
        <dbReference type="Proteomes" id="UP000600365"/>
    </source>
</evidence>